<organism evidence="1 2">
    <name type="scientific">Metabacillus sediminilitoris</name>
    <dbReference type="NCBI Taxonomy" id="2567941"/>
    <lineage>
        <taxon>Bacteria</taxon>
        <taxon>Bacillati</taxon>
        <taxon>Bacillota</taxon>
        <taxon>Bacilli</taxon>
        <taxon>Bacillales</taxon>
        <taxon>Bacillaceae</taxon>
        <taxon>Metabacillus</taxon>
    </lineage>
</organism>
<dbReference type="AlphaFoldDB" id="A0A4S4C546"/>
<gene>
    <name evidence="1" type="ORF">E6W99_02620</name>
</gene>
<dbReference type="Proteomes" id="UP000310334">
    <property type="component" value="Unassembled WGS sequence"/>
</dbReference>
<name>A0A4S4C546_9BACI</name>
<comment type="caution">
    <text evidence="1">The sequence shown here is derived from an EMBL/GenBank/DDBJ whole genome shotgun (WGS) entry which is preliminary data.</text>
</comment>
<protein>
    <submittedName>
        <fullName evidence="1">Uncharacterized protein</fullName>
    </submittedName>
</protein>
<dbReference type="OrthoDB" id="1681794at2"/>
<reference evidence="1 2" key="1">
    <citation type="submission" date="2019-04" db="EMBL/GenBank/DDBJ databases">
        <title>Bacillus sediminilitoris sp. nov., isolated from a tidal flat sediment on the East China Sea.</title>
        <authorList>
            <person name="Wei Y."/>
            <person name="Mao H."/>
            <person name="Fang J."/>
        </authorList>
    </citation>
    <scope>NUCLEOTIDE SEQUENCE [LARGE SCALE GENOMIC DNA]</scope>
    <source>
        <strain evidence="1 2">DSL-17</strain>
    </source>
</reference>
<dbReference type="EMBL" id="SSNT01000002">
    <property type="protein sequence ID" value="THF82344.1"/>
    <property type="molecule type" value="Genomic_DNA"/>
</dbReference>
<dbReference type="RefSeq" id="WP_136351620.1">
    <property type="nucleotide sequence ID" value="NZ_CP046266.1"/>
</dbReference>
<sequence length="154" mass="17751">MNKDAIERLFWSIAFPGFGQLLNRKYVKGILFIFLEFTVNVFANFNSAIMSSFQGDIQKSIEQLNFQWIMFYPCLYFFSMWDAVKDANKESENSNLLFLPFVFSAYFVTVGVMYSTKLEIFGVLLGPIFLPMVFVIPGVLIGLMIKKIIVKFGK</sequence>
<accession>A0A4S4C546</accession>
<evidence type="ECO:0000313" key="1">
    <source>
        <dbReference type="EMBL" id="THF82344.1"/>
    </source>
</evidence>
<proteinExistence type="predicted"/>
<evidence type="ECO:0000313" key="2">
    <source>
        <dbReference type="Proteomes" id="UP000310334"/>
    </source>
</evidence>
<keyword evidence="2" id="KW-1185">Reference proteome</keyword>